<accession>A0AAN8J4X1</accession>
<comment type="caution">
    <text evidence="2">The sequence shown here is derived from an EMBL/GenBank/DDBJ whole genome shotgun (WGS) entry which is preliminary data.</text>
</comment>
<sequence>MLINKSILMIVNQFALEEEYHHSLNQNKHPEMDRSVRLIITLSSCLAIVLSNRYSKFLQTKVFKDCAGGGLLSEKIHVSLLGCNKLCSSTDDCRRILFDKETQLCSLYDRGENCLTDIDVNNKVCFRMLTVCDEVNCERCPIGYYGDTCQHVIEDCTDGARKSVVPMKTIASFIRPSNSLHVIEVLCDFYYGGYTFINIRSMRCPEINFNRTWSEYVRGFGYRGGNHWLGLENIHSILDNHPSFTLQLYLSYDNSASFALSYYRGFYVRDVTDNYKISIASFLDHPSVPTGDSLTNGSYSINGRPFSTYDRDYSNNNCPGRFGSGWWYLDDPVCSRGNLNGRTSGDNFESTWHWTENMGNRTDFSAIHMKLIRIG</sequence>
<dbReference type="GO" id="GO:0005615">
    <property type="term" value="C:extracellular space"/>
    <property type="evidence" value="ECO:0007669"/>
    <property type="project" value="TreeGrafter"/>
</dbReference>
<dbReference type="InterPro" id="IPR014716">
    <property type="entry name" value="Fibrinogen_a/b/g_C_1"/>
</dbReference>
<dbReference type="Proteomes" id="UP001347796">
    <property type="component" value="Unassembled WGS sequence"/>
</dbReference>
<feature type="domain" description="Fibrinogen C-terminal" evidence="1">
    <location>
        <begin position="140"/>
        <end position="342"/>
    </location>
</feature>
<evidence type="ECO:0000313" key="3">
    <source>
        <dbReference type="Proteomes" id="UP001347796"/>
    </source>
</evidence>
<proteinExistence type="predicted"/>
<evidence type="ECO:0000313" key="2">
    <source>
        <dbReference type="EMBL" id="KAK6169567.1"/>
    </source>
</evidence>
<reference evidence="2 3" key="1">
    <citation type="submission" date="2024-01" db="EMBL/GenBank/DDBJ databases">
        <title>The genome of the rayed Mediterranean limpet Patella caerulea (Linnaeus, 1758).</title>
        <authorList>
            <person name="Anh-Thu Weber A."/>
            <person name="Halstead-Nussloch G."/>
        </authorList>
    </citation>
    <scope>NUCLEOTIDE SEQUENCE [LARGE SCALE GENOMIC DNA]</scope>
    <source>
        <strain evidence="2">AATW-2023a</strain>
        <tissue evidence="2">Whole specimen</tissue>
    </source>
</reference>
<dbReference type="Pfam" id="PF00147">
    <property type="entry name" value="Fibrinogen_C"/>
    <property type="match status" value="1"/>
</dbReference>
<gene>
    <name evidence="2" type="ORF">SNE40_020598</name>
</gene>
<dbReference type="PANTHER" id="PTHR19143">
    <property type="entry name" value="FIBRINOGEN/TENASCIN/ANGIOPOEITIN"/>
    <property type="match status" value="1"/>
</dbReference>
<dbReference type="InterPro" id="IPR002181">
    <property type="entry name" value="Fibrinogen_a/b/g_C_dom"/>
</dbReference>
<organism evidence="2 3">
    <name type="scientific">Patella caerulea</name>
    <name type="common">Rayed Mediterranean limpet</name>
    <dbReference type="NCBI Taxonomy" id="87958"/>
    <lineage>
        <taxon>Eukaryota</taxon>
        <taxon>Metazoa</taxon>
        <taxon>Spiralia</taxon>
        <taxon>Lophotrochozoa</taxon>
        <taxon>Mollusca</taxon>
        <taxon>Gastropoda</taxon>
        <taxon>Patellogastropoda</taxon>
        <taxon>Patelloidea</taxon>
        <taxon>Patellidae</taxon>
        <taxon>Patella</taxon>
    </lineage>
</organism>
<evidence type="ECO:0000259" key="1">
    <source>
        <dbReference type="PROSITE" id="PS51406"/>
    </source>
</evidence>
<dbReference type="InterPro" id="IPR036056">
    <property type="entry name" value="Fibrinogen-like_C"/>
</dbReference>
<dbReference type="Gene3D" id="3.90.215.10">
    <property type="entry name" value="Gamma Fibrinogen, chain A, domain 1"/>
    <property type="match status" value="1"/>
</dbReference>
<dbReference type="AlphaFoldDB" id="A0AAN8J4X1"/>
<name>A0AAN8J4X1_PATCE</name>
<keyword evidence="3" id="KW-1185">Reference proteome</keyword>
<dbReference type="EMBL" id="JAZGQO010000015">
    <property type="protein sequence ID" value="KAK6169567.1"/>
    <property type="molecule type" value="Genomic_DNA"/>
</dbReference>
<dbReference type="InterPro" id="IPR050373">
    <property type="entry name" value="Fibrinogen_C-term_domain"/>
</dbReference>
<dbReference type="SUPFAM" id="SSF56496">
    <property type="entry name" value="Fibrinogen C-terminal domain-like"/>
    <property type="match status" value="1"/>
</dbReference>
<protein>
    <recommendedName>
        <fullName evidence="1">Fibrinogen C-terminal domain-containing protein</fullName>
    </recommendedName>
</protein>
<dbReference type="PROSITE" id="PS51406">
    <property type="entry name" value="FIBRINOGEN_C_2"/>
    <property type="match status" value="1"/>
</dbReference>
<dbReference type="SMART" id="SM00186">
    <property type="entry name" value="FBG"/>
    <property type="match status" value="1"/>
</dbReference>